<proteinExistence type="predicted"/>
<keyword evidence="1" id="KW-0175">Coiled coil</keyword>
<reference evidence="2 3" key="1">
    <citation type="submission" date="2017-06" db="EMBL/GenBank/DDBJ databases">
        <title>Comparative genomic analysis of Ambrosia Fusariam Clade fungi.</title>
        <authorList>
            <person name="Stajich J.E."/>
            <person name="Carrillo J."/>
            <person name="Kijimoto T."/>
            <person name="Eskalen A."/>
            <person name="O'Donnell K."/>
            <person name="Kasson M."/>
        </authorList>
    </citation>
    <scope>NUCLEOTIDE SEQUENCE [LARGE SCALE GENOMIC DNA]</scope>
    <source>
        <strain evidence="2">UCR3666</strain>
    </source>
</reference>
<evidence type="ECO:0000313" key="3">
    <source>
        <dbReference type="Proteomes" id="UP000277212"/>
    </source>
</evidence>
<dbReference type="EMBL" id="NKUJ01000371">
    <property type="protein sequence ID" value="RMJ07004.1"/>
    <property type="molecule type" value="Genomic_DNA"/>
</dbReference>
<evidence type="ECO:0000256" key="1">
    <source>
        <dbReference type="SAM" id="Coils"/>
    </source>
</evidence>
<keyword evidence="3" id="KW-1185">Reference proteome</keyword>
<evidence type="ECO:0000313" key="2">
    <source>
        <dbReference type="EMBL" id="RMJ07004.1"/>
    </source>
</evidence>
<name>A0A3M2RP17_9HYPO</name>
<dbReference type="OrthoDB" id="4741350at2759"/>
<accession>A0A3M2RP17</accession>
<dbReference type="AlphaFoldDB" id="A0A3M2RP17"/>
<protein>
    <submittedName>
        <fullName evidence="2">Uncharacterized protein</fullName>
    </submittedName>
</protein>
<dbReference type="Gene3D" id="1.20.5.340">
    <property type="match status" value="1"/>
</dbReference>
<dbReference type="Proteomes" id="UP000277212">
    <property type="component" value="Unassembled WGS sequence"/>
</dbReference>
<feature type="coiled-coil region" evidence="1">
    <location>
        <begin position="50"/>
        <end position="145"/>
    </location>
</feature>
<dbReference type="STRING" id="2010991.A0A3M2RP17"/>
<comment type="caution">
    <text evidence="2">The sequence shown here is derived from an EMBL/GenBank/DDBJ whole genome shotgun (WGS) entry which is preliminary data.</text>
</comment>
<organism evidence="2 3">
    <name type="scientific">Fusarium kuroshium</name>
    <dbReference type="NCBI Taxonomy" id="2010991"/>
    <lineage>
        <taxon>Eukaryota</taxon>
        <taxon>Fungi</taxon>
        <taxon>Dikarya</taxon>
        <taxon>Ascomycota</taxon>
        <taxon>Pezizomycotina</taxon>
        <taxon>Sordariomycetes</taxon>
        <taxon>Hypocreomycetidae</taxon>
        <taxon>Hypocreales</taxon>
        <taxon>Nectriaceae</taxon>
        <taxon>Fusarium</taxon>
        <taxon>Fusarium solani species complex</taxon>
    </lineage>
</organism>
<gene>
    <name evidence="2" type="ORF">CDV36_013391</name>
</gene>
<sequence>MPEMTSRRFYVETSPEGRPQFVTVKRSRSYHHHRHSCDYYKVSREEWKTLVKQNQQLEEANQDFAAQNETLRARLHNAEAETHRLCHVVIPQLRDQVEHLTAENECLRRSIDNSCDSTSRSHREMENLRAKVCRLEKENKTLRDENADLRYRLCQLSKQVDQSLSRRVAELTKQIEYWTNQSSFWKKTYEELRERHIGLITVVESKTEKIEVYEDILKRRRVC</sequence>